<keyword evidence="6" id="KW-1185">Reference proteome</keyword>
<dbReference type="InterPro" id="IPR008928">
    <property type="entry name" value="6-hairpin_glycosidase_sf"/>
</dbReference>
<reference evidence="5 6" key="1">
    <citation type="submission" date="2020-10" db="EMBL/GenBank/DDBJ databases">
        <title>Complete genome sequence of Paludibaculum fermentans P105T, a facultatively anaerobic acidobacterium capable of dissimilatory Fe(III) reduction.</title>
        <authorList>
            <person name="Dedysh S.N."/>
            <person name="Beletsky A.V."/>
            <person name="Kulichevskaya I.S."/>
            <person name="Mardanov A.V."/>
            <person name="Ravin N.V."/>
        </authorList>
    </citation>
    <scope>NUCLEOTIDE SEQUENCE [LARGE SCALE GENOMIC DNA]</scope>
    <source>
        <strain evidence="5 6">P105</strain>
    </source>
</reference>
<gene>
    <name evidence="5" type="ORF">IRI77_18160</name>
</gene>
<protein>
    <submittedName>
        <fullName evidence="5">Glycoside hydrolase family 95 protein</fullName>
    </submittedName>
</protein>
<dbReference type="PROSITE" id="PS51318">
    <property type="entry name" value="TAT"/>
    <property type="match status" value="1"/>
</dbReference>
<evidence type="ECO:0000256" key="1">
    <source>
        <dbReference type="SAM" id="SignalP"/>
    </source>
</evidence>
<proteinExistence type="predicted"/>
<dbReference type="InterPro" id="IPR054363">
    <property type="entry name" value="GH95_cat"/>
</dbReference>
<dbReference type="FunFam" id="1.50.10.10:FF:000028">
    <property type="entry name" value="Alpha-L-fucosidase 2"/>
    <property type="match status" value="1"/>
</dbReference>
<dbReference type="Proteomes" id="UP000593892">
    <property type="component" value="Chromosome"/>
</dbReference>
<keyword evidence="1" id="KW-0732">Signal</keyword>
<feature type="signal peptide" evidence="1">
    <location>
        <begin position="1"/>
        <end position="28"/>
    </location>
</feature>
<feature type="domain" description="Alpha fucosidase A-like C-terminal" evidence="3">
    <location>
        <begin position="724"/>
        <end position="819"/>
    </location>
</feature>
<dbReference type="InterPro" id="IPR049053">
    <property type="entry name" value="AFCA-like_C"/>
</dbReference>
<evidence type="ECO:0000259" key="4">
    <source>
        <dbReference type="Pfam" id="PF22124"/>
    </source>
</evidence>
<dbReference type="Pfam" id="PF22124">
    <property type="entry name" value="Glyco_hydro_95_cat"/>
    <property type="match status" value="1"/>
</dbReference>
<feature type="domain" description="Glycosyl hydrolase family 95 N-terminal" evidence="2">
    <location>
        <begin position="34"/>
        <end position="282"/>
    </location>
</feature>
<sequence length="822" mass="89742">MLPKPTRRHLLQAAALAPLSAAAAPAPAAPPSALWYRQPAQTWVEALPVGNGRLGAMVFGGAPQERLQLNEDTLWSGSPHDANNPNAKQHIPAIRQLVAEGKYPEADQLCKQMQGPYNESYQTLGDLLLHFDHPGSPTNYRRELDLDTAIARTEYQVQSVTYTREVFASHSGQVLVVQLTTTQPAGLTFRASFQNPLPIKVTAPVRDTLRMTGKAPAHVDPNYVTNTAKPVIFDETPGQGMLFEARLRVIQKGGKVSIDNGVLHVTGASSATLLLAAATGFRGFDQQPDLPASAVSDKCAKVLEAAAKRPFAQLRADHIADHQGLFRRVALDLGGHSAAALPTDERLARLETTPDPHLAALYFQYGRYLLIASSRPGTQPANLQGIWSYEVRPPWSANWTANINAQMNYWLAETTNLSDLHAPLFDLIDELSRNGAKTASVNYGLPGWVAHHNVDIWRQSAPVGSFGQGSPTWANWNMSAPWFCAHLMEHLRFTGDSQFARQRAYPVLKSAAEFCLAWLYDDGSGHLITCPSFSTENSFRTAEGRTAQTSAGCTMDIALIRELFTSCIELSNTLSLDPDFRAKLQAARAKLPPYQIGKHGQLMEWALDFDEPEPGQRHISHMYPLYPGSEITPRQTPALARAARVSLERRLQAGGAYTGWSRAWAINFWARLHDGDQANESIVMLLRKSTSHNLFDTHPAGSGFIFQIDGNFGGAAAIAEMLLQSHDGALHFLPALPKAWPQGSVRGLRARGGIEVNLQWAAGKATEVTLRPAASISIVVRPPAGQSIGEITAAGRPVRMTPEPAGLRIQAEKGKTYRILFA</sequence>
<dbReference type="KEGG" id="pfer:IRI77_18160"/>
<dbReference type="Pfam" id="PF14498">
    <property type="entry name" value="Glyco_hyd_65N_2"/>
    <property type="match status" value="1"/>
</dbReference>
<dbReference type="GO" id="GO:0004560">
    <property type="term" value="F:alpha-L-fucosidase activity"/>
    <property type="evidence" value="ECO:0007669"/>
    <property type="project" value="InterPro"/>
</dbReference>
<evidence type="ECO:0000313" key="6">
    <source>
        <dbReference type="Proteomes" id="UP000593892"/>
    </source>
</evidence>
<evidence type="ECO:0000259" key="2">
    <source>
        <dbReference type="Pfam" id="PF14498"/>
    </source>
</evidence>
<dbReference type="PIRSF" id="PIRSF007663">
    <property type="entry name" value="UCP007663"/>
    <property type="match status" value="1"/>
</dbReference>
<feature type="domain" description="Glycosyl hydrolase family 95 catalytic" evidence="4">
    <location>
        <begin position="311"/>
        <end position="722"/>
    </location>
</feature>
<dbReference type="SUPFAM" id="SSF48208">
    <property type="entry name" value="Six-hairpin glycosidases"/>
    <property type="match status" value="1"/>
</dbReference>
<feature type="chain" id="PRO_5032926658" evidence="1">
    <location>
        <begin position="29"/>
        <end position="822"/>
    </location>
</feature>
<dbReference type="Pfam" id="PF21307">
    <property type="entry name" value="Glyco_hydro_95_C"/>
    <property type="match status" value="1"/>
</dbReference>
<accession>A0A7S7NXV3</accession>
<dbReference type="AlphaFoldDB" id="A0A7S7NXV3"/>
<keyword evidence="5" id="KW-0378">Hydrolase</keyword>
<dbReference type="InterPro" id="IPR016518">
    <property type="entry name" value="Alpha-L-fucosidase"/>
</dbReference>
<dbReference type="InterPro" id="IPR027414">
    <property type="entry name" value="GH95_N_dom"/>
</dbReference>
<dbReference type="InterPro" id="IPR006311">
    <property type="entry name" value="TAT_signal"/>
</dbReference>
<dbReference type="InterPro" id="IPR013780">
    <property type="entry name" value="Glyco_hydro_b"/>
</dbReference>
<name>A0A7S7NXV3_PALFE</name>
<dbReference type="PANTHER" id="PTHR31084">
    <property type="entry name" value="ALPHA-L-FUCOSIDASE 2"/>
    <property type="match status" value="1"/>
</dbReference>
<evidence type="ECO:0000259" key="3">
    <source>
        <dbReference type="Pfam" id="PF21307"/>
    </source>
</evidence>
<evidence type="ECO:0000313" key="5">
    <source>
        <dbReference type="EMBL" id="QOY91790.1"/>
    </source>
</evidence>
<dbReference type="EMBL" id="CP063849">
    <property type="protein sequence ID" value="QOY91790.1"/>
    <property type="molecule type" value="Genomic_DNA"/>
</dbReference>
<dbReference type="GO" id="GO:0005975">
    <property type="term" value="P:carbohydrate metabolic process"/>
    <property type="evidence" value="ECO:0007669"/>
    <property type="project" value="InterPro"/>
</dbReference>
<dbReference type="Gene3D" id="2.70.98.50">
    <property type="entry name" value="putative glycoside hydrolase family protein from bacillus halodurans"/>
    <property type="match status" value="1"/>
</dbReference>
<dbReference type="PANTHER" id="PTHR31084:SF0">
    <property type="entry name" value="ALPHA-L-FUCOSIDASE 2"/>
    <property type="match status" value="1"/>
</dbReference>
<organism evidence="5 6">
    <name type="scientific">Paludibaculum fermentans</name>
    <dbReference type="NCBI Taxonomy" id="1473598"/>
    <lineage>
        <taxon>Bacteria</taxon>
        <taxon>Pseudomonadati</taxon>
        <taxon>Acidobacteriota</taxon>
        <taxon>Terriglobia</taxon>
        <taxon>Bryobacterales</taxon>
        <taxon>Bryobacteraceae</taxon>
        <taxon>Paludibaculum</taxon>
    </lineage>
</organism>
<dbReference type="RefSeq" id="WP_194453444.1">
    <property type="nucleotide sequence ID" value="NZ_CP063849.1"/>
</dbReference>
<dbReference type="Gene3D" id="2.60.40.1180">
    <property type="entry name" value="Golgi alpha-mannosidase II"/>
    <property type="match status" value="1"/>
</dbReference>